<feature type="compositionally biased region" description="Polar residues" evidence="1">
    <location>
        <begin position="574"/>
        <end position="602"/>
    </location>
</feature>
<accession>K1QW43</accession>
<dbReference type="PROSITE" id="PS50088">
    <property type="entry name" value="ANK_REPEAT"/>
    <property type="match status" value="2"/>
</dbReference>
<dbReference type="PROSITE" id="PS50297">
    <property type="entry name" value="ANK_REP_REGION"/>
    <property type="match status" value="2"/>
</dbReference>
<feature type="compositionally biased region" description="Basic and acidic residues" evidence="1">
    <location>
        <begin position="349"/>
        <end position="375"/>
    </location>
</feature>
<evidence type="ECO:0000313" key="2">
    <source>
        <dbReference type="EMBL" id="EKC25791.1"/>
    </source>
</evidence>
<protein>
    <submittedName>
        <fullName evidence="2">Serine/threonine-protein phosphatase 6 regulatory ankyrin repeat subunit B</fullName>
    </submittedName>
</protein>
<feature type="compositionally biased region" description="Polar residues" evidence="1">
    <location>
        <begin position="556"/>
        <end position="566"/>
    </location>
</feature>
<feature type="region of interest" description="Disordered" evidence="1">
    <location>
        <begin position="349"/>
        <end position="377"/>
    </location>
</feature>
<evidence type="ECO:0000256" key="1">
    <source>
        <dbReference type="SAM" id="MobiDB-lite"/>
    </source>
</evidence>
<dbReference type="AlphaFoldDB" id="K1QW43"/>
<dbReference type="Pfam" id="PF00023">
    <property type="entry name" value="Ank"/>
    <property type="match status" value="2"/>
</dbReference>
<proteinExistence type="predicted"/>
<dbReference type="InParanoid" id="K1QW43"/>
<dbReference type="HOGENOM" id="CLU_453611_0_0_1"/>
<dbReference type="InterPro" id="IPR002110">
    <property type="entry name" value="Ankyrin_rpt"/>
</dbReference>
<dbReference type="PANTHER" id="PTHR24172">
    <property type="entry name" value="ANK_REP_REGION DOMAIN-CONTAINING PROTEIN"/>
    <property type="match status" value="1"/>
</dbReference>
<dbReference type="InterPro" id="IPR036770">
    <property type="entry name" value="Ankyrin_rpt-contain_sf"/>
</dbReference>
<dbReference type="Pfam" id="PF12796">
    <property type="entry name" value="Ank_2"/>
    <property type="match status" value="1"/>
</dbReference>
<dbReference type="SMART" id="SM00248">
    <property type="entry name" value="ANK"/>
    <property type="match status" value="4"/>
</dbReference>
<dbReference type="Gene3D" id="1.25.40.20">
    <property type="entry name" value="Ankyrin repeat-containing domain"/>
    <property type="match status" value="3"/>
</dbReference>
<gene>
    <name evidence="2" type="ORF">CGI_10017779</name>
</gene>
<sequence length="602" mass="68042">MASIREKLLEAIKAGKPEQVRAALKTADRSTPLRSATGESPLHEAVRLSATPEVFKILLEGIADFSARNIDGQTVADLVFSAENLDPDYETILVNHVKAWILRGRVDELEKLLLSGWVFWPVSVDQAKNVSAELCDFVSKIRDVQEKVAELHKAIEDGNTRDVKQLLDRKKFILAADRTGLPPFHKAVVTGYGEMVEWFIQEFKFAIEHKDNMGRTVLHYAAGLPDAGYIYSMLTNAGAKEDAVDLEGRTPRDYYDNTQLIEITKVHQRIQDILSSPIPEPKLATSGSHHMYISTNLKTKRVPPPTTIDGKYQEQLMREIREEEKQTAAAEKERERIREEQKSIMEAERLEREREEEEKRRKEKEELQRQAREMDALAQRPNLDTVKEESADLTALLNLGYNLAERDIFCKTPRDVAVESGVQDNINAIDNFIRGLVEKGKFNLVEQLLLDGYTEFQPIIDKLSSETQTEEVKNFLQSIPQVQLNRTPYHYAMGLPNVDIQTLLLSNGADENAKDVYQRVPSYYKENPTEIQAIAKETLTSSPNQMSENQEKAQDGGNQSTESTDTAQKEAAENQENTEQTTVSEQGPHQSESTENPVTSTS</sequence>
<dbReference type="EMBL" id="JH815874">
    <property type="protein sequence ID" value="EKC25791.1"/>
    <property type="molecule type" value="Genomic_DNA"/>
</dbReference>
<organism evidence="2">
    <name type="scientific">Magallana gigas</name>
    <name type="common">Pacific oyster</name>
    <name type="synonym">Crassostrea gigas</name>
    <dbReference type="NCBI Taxonomy" id="29159"/>
    <lineage>
        <taxon>Eukaryota</taxon>
        <taxon>Metazoa</taxon>
        <taxon>Spiralia</taxon>
        <taxon>Lophotrochozoa</taxon>
        <taxon>Mollusca</taxon>
        <taxon>Bivalvia</taxon>
        <taxon>Autobranchia</taxon>
        <taxon>Pteriomorphia</taxon>
        <taxon>Ostreida</taxon>
        <taxon>Ostreoidea</taxon>
        <taxon>Ostreidae</taxon>
        <taxon>Magallana</taxon>
    </lineage>
</organism>
<reference evidence="2" key="1">
    <citation type="journal article" date="2012" name="Nature">
        <title>The oyster genome reveals stress adaptation and complexity of shell formation.</title>
        <authorList>
            <person name="Zhang G."/>
            <person name="Fang X."/>
            <person name="Guo X."/>
            <person name="Li L."/>
            <person name="Luo R."/>
            <person name="Xu F."/>
            <person name="Yang P."/>
            <person name="Zhang L."/>
            <person name="Wang X."/>
            <person name="Qi H."/>
            <person name="Xiong Z."/>
            <person name="Que H."/>
            <person name="Xie Y."/>
            <person name="Holland P.W."/>
            <person name="Paps J."/>
            <person name="Zhu Y."/>
            <person name="Wu F."/>
            <person name="Chen Y."/>
            <person name="Wang J."/>
            <person name="Peng C."/>
            <person name="Meng J."/>
            <person name="Yang L."/>
            <person name="Liu J."/>
            <person name="Wen B."/>
            <person name="Zhang N."/>
            <person name="Huang Z."/>
            <person name="Zhu Q."/>
            <person name="Feng Y."/>
            <person name="Mount A."/>
            <person name="Hedgecock D."/>
            <person name="Xu Z."/>
            <person name="Liu Y."/>
            <person name="Domazet-Loso T."/>
            <person name="Du Y."/>
            <person name="Sun X."/>
            <person name="Zhang S."/>
            <person name="Liu B."/>
            <person name="Cheng P."/>
            <person name="Jiang X."/>
            <person name="Li J."/>
            <person name="Fan D."/>
            <person name="Wang W."/>
            <person name="Fu W."/>
            <person name="Wang T."/>
            <person name="Wang B."/>
            <person name="Zhang J."/>
            <person name="Peng Z."/>
            <person name="Li Y."/>
            <person name="Li N."/>
            <person name="Wang J."/>
            <person name="Chen M."/>
            <person name="He Y."/>
            <person name="Tan F."/>
            <person name="Song X."/>
            <person name="Zheng Q."/>
            <person name="Huang R."/>
            <person name="Yang H."/>
            <person name="Du X."/>
            <person name="Chen L."/>
            <person name="Yang M."/>
            <person name="Gaffney P.M."/>
            <person name="Wang S."/>
            <person name="Luo L."/>
            <person name="She Z."/>
            <person name="Ming Y."/>
            <person name="Huang W."/>
            <person name="Zhang S."/>
            <person name="Huang B."/>
            <person name="Zhang Y."/>
            <person name="Qu T."/>
            <person name="Ni P."/>
            <person name="Miao G."/>
            <person name="Wang J."/>
            <person name="Wang Q."/>
            <person name="Steinberg C.E."/>
            <person name="Wang H."/>
            <person name="Li N."/>
            <person name="Qian L."/>
            <person name="Zhang G."/>
            <person name="Li Y."/>
            <person name="Yang H."/>
            <person name="Liu X."/>
            <person name="Wang J."/>
            <person name="Yin Y."/>
            <person name="Wang J."/>
        </authorList>
    </citation>
    <scope>NUCLEOTIDE SEQUENCE [LARGE SCALE GENOMIC DNA]</scope>
    <source>
        <strain evidence="2">05x7-T-G4-1.051#20</strain>
    </source>
</reference>
<dbReference type="PANTHER" id="PTHR24172:SF4">
    <property type="entry name" value="ANK_REP_REGION DOMAIN-CONTAINING PROTEIN"/>
    <property type="match status" value="1"/>
</dbReference>
<name>K1QW43_MAGGI</name>
<dbReference type="SUPFAM" id="SSF48403">
    <property type="entry name" value="Ankyrin repeat"/>
    <property type="match status" value="1"/>
</dbReference>
<feature type="region of interest" description="Disordered" evidence="1">
    <location>
        <begin position="541"/>
        <end position="602"/>
    </location>
</feature>